<evidence type="ECO:0000313" key="3">
    <source>
        <dbReference type="Proteomes" id="UP000309544"/>
    </source>
</evidence>
<dbReference type="EMBL" id="VDCI01000003">
    <property type="protein sequence ID" value="TNJ37031.1"/>
    <property type="molecule type" value="Genomic_DNA"/>
</dbReference>
<gene>
    <name evidence="2" type="ORF">FGF68_05525</name>
</gene>
<dbReference type="SUPFAM" id="SSF53850">
    <property type="entry name" value="Periplasmic binding protein-like II"/>
    <property type="match status" value="1"/>
</dbReference>
<dbReference type="AlphaFoldDB" id="A0A5C4S2Q2"/>
<keyword evidence="1" id="KW-1133">Transmembrane helix</keyword>
<sequence length="292" mass="31820">MPRNNRNILFAAFAGSVVAALVLGIAFFFVFSLTEQGETAVSGSIEVGAPLGYSDALAAVARGFRSYYPGADIGIREDEGNRLLAAFAASGIQGVLLDGPLSEDERNWLAQKRLLYGEELVGRDAAVFVVNQSHSLNVMDMQEIFAAQLYVDRDALRFHRIFLGVTAPGADTLDAIPLESSRGLLEHLLSDSLAIGIMPFSQFTRLTSEHGWQDNLRMLGVRNAEGDDIVLPSRTTVFHGSYPLSYAVAYLYNRNSPLAAGFGAWLYRQGQKGFARSSLVPAREPSRTIKLN</sequence>
<keyword evidence="3" id="KW-1185">Reference proteome</keyword>
<evidence type="ECO:0000313" key="2">
    <source>
        <dbReference type="EMBL" id="TNJ37031.1"/>
    </source>
</evidence>
<comment type="caution">
    <text evidence="2">The sequence shown here is derived from an EMBL/GenBank/DDBJ whole genome shotgun (WGS) entry which is preliminary data.</text>
</comment>
<accession>A0A5C4S2Q2</accession>
<keyword evidence="1" id="KW-0472">Membrane</keyword>
<dbReference type="RefSeq" id="WP_139626489.1">
    <property type="nucleotide sequence ID" value="NZ_VDCI01000003.1"/>
</dbReference>
<evidence type="ECO:0000256" key="1">
    <source>
        <dbReference type="SAM" id="Phobius"/>
    </source>
</evidence>
<name>A0A5C4S2Q2_PROVB</name>
<dbReference type="Proteomes" id="UP000309544">
    <property type="component" value="Unassembled WGS sequence"/>
</dbReference>
<protein>
    <recommendedName>
        <fullName evidence="4">PBP domain-containing protein</fullName>
    </recommendedName>
</protein>
<organism evidence="2 3">
    <name type="scientific">Prosthecochloris vibrioformis</name>
    <name type="common">Chlorobium vibrioforme</name>
    <dbReference type="NCBI Taxonomy" id="1098"/>
    <lineage>
        <taxon>Bacteria</taxon>
        <taxon>Pseudomonadati</taxon>
        <taxon>Chlorobiota</taxon>
        <taxon>Chlorobiia</taxon>
        <taxon>Chlorobiales</taxon>
        <taxon>Chlorobiaceae</taxon>
        <taxon>Prosthecochloris</taxon>
    </lineage>
</organism>
<keyword evidence="1" id="KW-0812">Transmembrane</keyword>
<proteinExistence type="predicted"/>
<evidence type="ECO:0008006" key="4">
    <source>
        <dbReference type="Google" id="ProtNLM"/>
    </source>
</evidence>
<feature type="transmembrane region" description="Helical" evidence="1">
    <location>
        <begin position="7"/>
        <end position="31"/>
    </location>
</feature>
<reference evidence="2 3" key="1">
    <citation type="submission" date="2019-05" db="EMBL/GenBank/DDBJ databases">
        <title>Draft Whole-Genome sequence of the green sulfur bacterium Prosthecochloris vibrioformis DSM 260.</title>
        <authorList>
            <person name="Meyer T.E."/>
            <person name="Kyndt J.A."/>
        </authorList>
    </citation>
    <scope>NUCLEOTIDE SEQUENCE [LARGE SCALE GENOMIC DNA]</scope>
    <source>
        <strain evidence="2 3">DSM 260</strain>
    </source>
</reference>